<proteinExistence type="predicted"/>
<evidence type="ECO:0000313" key="2">
    <source>
        <dbReference type="Proteomes" id="UP000048926"/>
    </source>
</evidence>
<organism evidence="1 2">
    <name type="scientific">Roseibium aggregatum</name>
    <dbReference type="NCBI Taxonomy" id="187304"/>
    <lineage>
        <taxon>Bacteria</taxon>
        <taxon>Pseudomonadati</taxon>
        <taxon>Pseudomonadota</taxon>
        <taxon>Alphaproteobacteria</taxon>
        <taxon>Hyphomicrobiales</taxon>
        <taxon>Stappiaceae</taxon>
        <taxon>Roseibium</taxon>
    </lineage>
</organism>
<keyword evidence="2" id="KW-1185">Reference proteome</keyword>
<dbReference type="AlphaFoldDB" id="A0A0M6XVS7"/>
<dbReference type="Proteomes" id="UP000048926">
    <property type="component" value="Unassembled WGS sequence"/>
</dbReference>
<accession>A0A0M6XVS7</accession>
<dbReference type="RefSeq" id="WP_022999482.1">
    <property type="nucleotide sequence ID" value="NZ_CP045617.1"/>
</dbReference>
<dbReference type="EMBL" id="CXST01000001">
    <property type="protein sequence ID" value="CTQ41954.1"/>
    <property type="molecule type" value="Genomic_DNA"/>
</dbReference>
<protein>
    <submittedName>
        <fullName evidence="1">Uncharacterized protein</fullName>
    </submittedName>
</protein>
<name>A0A0M6XVS7_9HYPH</name>
<sequence length="50" mass="6163">MFDIYARSFLEATRFSSNTRPDPRTQRHLDAQSAKRERHLRLWQRGPYWI</sequence>
<evidence type="ECO:0000313" key="1">
    <source>
        <dbReference type="EMBL" id="CTQ41954.1"/>
    </source>
</evidence>
<reference evidence="2" key="1">
    <citation type="submission" date="2015-07" db="EMBL/GenBank/DDBJ databases">
        <authorList>
            <person name="Rodrigo-Torres Lidia"/>
            <person name="Arahal R.David."/>
        </authorList>
    </citation>
    <scope>NUCLEOTIDE SEQUENCE [LARGE SCALE GENOMIC DNA]</scope>
    <source>
        <strain evidence="2">CECT 4801</strain>
    </source>
</reference>
<gene>
    <name evidence="1" type="ORF">LAL4801_00374</name>
</gene>